<dbReference type="InterPro" id="IPR025110">
    <property type="entry name" value="AMP-bd_C"/>
</dbReference>
<accession>A0A1W1DH10</accession>
<keyword evidence="2 6" id="KW-0436">Ligase</keyword>
<dbReference type="GO" id="GO:0004467">
    <property type="term" value="F:long-chain fatty acid-CoA ligase activity"/>
    <property type="evidence" value="ECO:0007669"/>
    <property type="project" value="UniProtKB-EC"/>
</dbReference>
<dbReference type="GO" id="GO:0005524">
    <property type="term" value="F:ATP binding"/>
    <property type="evidence" value="ECO:0007669"/>
    <property type="project" value="UniProtKB-KW"/>
</dbReference>
<dbReference type="InterPro" id="IPR045851">
    <property type="entry name" value="AMP-bd_C_sf"/>
</dbReference>
<dbReference type="Gene3D" id="3.30.300.30">
    <property type="match status" value="1"/>
</dbReference>
<dbReference type="PANTHER" id="PTHR43605:SF10">
    <property type="entry name" value="ACYL-COA SYNTHETASE MEDIUM CHAIN FAMILY MEMBER 3"/>
    <property type="match status" value="1"/>
</dbReference>
<proteinExistence type="inferred from homology"/>
<protein>
    <submittedName>
        <fullName evidence="6">Long-chain-fatty-acid--CoA ligase</fullName>
        <ecNumber evidence="6">6.2.1.3</ecNumber>
    </submittedName>
</protein>
<dbReference type="EMBL" id="FPHU01000089">
    <property type="protein sequence ID" value="SFV80571.1"/>
    <property type="molecule type" value="Genomic_DNA"/>
</dbReference>
<feature type="domain" description="AMP-binding enzyme C-terminal" evidence="5">
    <location>
        <begin position="2"/>
        <end position="72"/>
    </location>
</feature>
<evidence type="ECO:0000256" key="2">
    <source>
        <dbReference type="ARBA" id="ARBA00022598"/>
    </source>
</evidence>
<evidence type="ECO:0000259" key="5">
    <source>
        <dbReference type="Pfam" id="PF13193"/>
    </source>
</evidence>
<name>A0A1W1DH10_9ZZZZ</name>
<reference evidence="6" key="1">
    <citation type="submission" date="2016-10" db="EMBL/GenBank/DDBJ databases">
        <authorList>
            <person name="de Groot N.N."/>
        </authorList>
    </citation>
    <scope>NUCLEOTIDE SEQUENCE</scope>
</reference>
<dbReference type="GO" id="GO:0004321">
    <property type="term" value="F:fatty-acyl-CoA synthase activity"/>
    <property type="evidence" value="ECO:0007669"/>
    <property type="project" value="TreeGrafter"/>
</dbReference>
<dbReference type="EC" id="6.2.1.3" evidence="6"/>
<gene>
    <name evidence="6" type="ORF">MNB_SUP05-13-129</name>
</gene>
<dbReference type="InterPro" id="IPR051087">
    <property type="entry name" value="Mitochondrial_ACSM"/>
</dbReference>
<dbReference type="SUPFAM" id="SSF56801">
    <property type="entry name" value="Acetyl-CoA synthetase-like"/>
    <property type="match status" value="1"/>
</dbReference>
<keyword evidence="3" id="KW-0547">Nucleotide-binding</keyword>
<dbReference type="Pfam" id="PF13193">
    <property type="entry name" value="AMP-binding_C"/>
    <property type="match status" value="1"/>
</dbReference>
<dbReference type="GO" id="GO:0006633">
    <property type="term" value="P:fatty acid biosynthetic process"/>
    <property type="evidence" value="ECO:0007669"/>
    <property type="project" value="TreeGrafter"/>
</dbReference>
<evidence type="ECO:0000313" key="6">
    <source>
        <dbReference type="EMBL" id="SFV80571.1"/>
    </source>
</evidence>
<sequence>MLNQHPDVIESACVGINHKISGQSVKAFVVRKPNSTIEKQALISYCKEHLVHYKIPRKIEWIETLPKSNVGKILKRKLTN</sequence>
<evidence type="ECO:0000256" key="4">
    <source>
        <dbReference type="ARBA" id="ARBA00022840"/>
    </source>
</evidence>
<comment type="similarity">
    <text evidence="1">Belongs to the ATP-dependent AMP-binding enzyme family.</text>
</comment>
<dbReference type="GO" id="GO:0006637">
    <property type="term" value="P:acyl-CoA metabolic process"/>
    <property type="evidence" value="ECO:0007669"/>
    <property type="project" value="TreeGrafter"/>
</dbReference>
<dbReference type="AlphaFoldDB" id="A0A1W1DH10"/>
<evidence type="ECO:0000256" key="1">
    <source>
        <dbReference type="ARBA" id="ARBA00006432"/>
    </source>
</evidence>
<dbReference type="PANTHER" id="PTHR43605">
    <property type="entry name" value="ACYL-COENZYME A SYNTHETASE"/>
    <property type="match status" value="1"/>
</dbReference>
<keyword evidence="4" id="KW-0067">ATP-binding</keyword>
<evidence type="ECO:0000256" key="3">
    <source>
        <dbReference type="ARBA" id="ARBA00022741"/>
    </source>
</evidence>
<organism evidence="6">
    <name type="scientific">hydrothermal vent metagenome</name>
    <dbReference type="NCBI Taxonomy" id="652676"/>
    <lineage>
        <taxon>unclassified sequences</taxon>
        <taxon>metagenomes</taxon>
        <taxon>ecological metagenomes</taxon>
    </lineage>
</organism>